<gene>
    <name evidence="2" type="ORF">theurythT_17910</name>
</gene>
<dbReference type="RefSeq" id="WP_284207699.1">
    <property type="nucleotide sequence ID" value="NZ_BSSU01000008.1"/>
</dbReference>
<accession>A0ABQ6H4A0</accession>
<keyword evidence="3" id="KW-1185">Reference proteome</keyword>
<comment type="caution">
    <text evidence="2">The sequence shown here is derived from an EMBL/GenBank/DDBJ whole genome shotgun (WGS) entry which is preliminary data.</text>
</comment>
<reference evidence="2 3" key="1">
    <citation type="submission" date="2023-03" db="EMBL/GenBank/DDBJ databases">
        <title>Draft genome sequence of Thalassotalea eurytherma JCM 18482T.</title>
        <authorList>
            <person name="Sawabe T."/>
        </authorList>
    </citation>
    <scope>NUCLEOTIDE SEQUENCE [LARGE SCALE GENOMIC DNA]</scope>
    <source>
        <strain evidence="2 3">JCM 18482</strain>
    </source>
</reference>
<name>A0ABQ6H4A0_9GAMM</name>
<feature type="chain" id="PRO_5045395469" evidence="1">
    <location>
        <begin position="22"/>
        <end position="117"/>
    </location>
</feature>
<keyword evidence="1" id="KW-0732">Signal</keyword>
<proteinExistence type="predicted"/>
<evidence type="ECO:0000256" key="1">
    <source>
        <dbReference type="SAM" id="SignalP"/>
    </source>
</evidence>
<dbReference type="Proteomes" id="UP001157133">
    <property type="component" value="Unassembled WGS sequence"/>
</dbReference>
<organism evidence="2 3">
    <name type="scientific">Thalassotalea eurytherma</name>
    <dbReference type="NCBI Taxonomy" id="1144278"/>
    <lineage>
        <taxon>Bacteria</taxon>
        <taxon>Pseudomonadati</taxon>
        <taxon>Pseudomonadota</taxon>
        <taxon>Gammaproteobacteria</taxon>
        <taxon>Alteromonadales</taxon>
        <taxon>Colwelliaceae</taxon>
        <taxon>Thalassotalea</taxon>
    </lineage>
</organism>
<evidence type="ECO:0000313" key="3">
    <source>
        <dbReference type="Proteomes" id="UP001157133"/>
    </source>
</evidence>
<evidence type="ECO:0000313" key="2">
    <source>
        <dbReference type="EMBL" id="GLX82339.1"/>
    </source>
</evidence>
<sequence length="117" mass="12739">MKLHYIVTLVILLTVSPLSFAENNSGKANISYYKIDVSRIVIYALAPTKFLDNAECNGTTEANAVAISTERENFSDLYASVMLAHAHNKQIAFWLDGACTPAIVGGPFPSATMVYVH</sequence>
<feature type="signal peptide" evidence="1">
    <location>
        <begin position="1"/>
        <end position="21"/>
    </location>
</feature>
<protein>
    <submittedName>
        <fullName evidence="2">Uncharacterized protein</fullName>
    </submittedName>
</protein>
<dbReference type="EMBL" id="BSSU01000008">
    <property type="protein sequence ID" value="GLX82339.1"/>
    <property type="molecule type" value="Genomic_DNA"/>
</dbReference>